<dbReference type="AlphaFoldDB" id="A0A422Q893"/>
<evidence type="ECO:0000313" key="1">
    <source>
        <dbReference type="EMBL" id="RNF26170.1"/>
    </source>
</evidence>
<comment type="caution">
    <text evidence="1">The sequence shown here is derived from an EMBL/GenBank/DDBJ whole genome shotgun (WGS) entry which is preliminary data.</text>
</comment>
<name>A0A422Q893_9TRYP</name>
<reference evidence="1 2" key="1">
    <citation type="journal article" date="2018" name="BMC Genomics">
        <title>Genomic comparison of Trypanosoma conorhini and Trypanosoma rangeli to Trypanosoma cruzi strains of high and low virulence.</title>
        <authorList>
            <person name="Bradwell K.R."/>
            <person name="Koparde V.N."/>
            <person name="Matveyev A.V."/>
            <person name="Serrano M.G."/>
            <person name="Alves J.M."/>
            <person name="Parikh H."/>
            <person name="Huang B."/>
            <person name="Lee V."/>
            <person name="Espinosa-Alvarez O."/>
            <person name="Ortiz P.A."/>
            <person name="Costa-Martins A.G."/>
            <person name="Teixeira M.M."/>
            <person name="Buck G.A."/>
        </authorList>
    </citation>
    <scope>NUCLEOTIDE SEQUENCE [LARGE SCALE GENOMIC DNA]</scope>
    <source>
        <strain evidence="1 2">025E</strain>
    </source>
</reference>
<dbReference type="EMBL" id="MKKU01000054">
    <property type="protein sequence ID" value="RNF26170.1"/>
    <property type="molecule type" value="Genomic_DNA"/>
</dbReference>
<gene>
    <name evidence="1" type="ORF">Tco025E_01570</name>
</gene>
<protein>
    <submittedName>
        <fullName evidence="1">Uncharacterized protein</fullName>
    </submittedName>
</protein>
<sequence>MDEFGPAGEQAQLRTVQQLLHAFSETPSCVVLLSTALGEMLGVLARQQECISEIVASLQAAREERRQELSAVSQSLADVLRDTINRTAAAVSEIRGQVSWQQRKCGAVSFSEENCIELKHEIADLRRLVLDRLPRQNFSGAERHEGDSAVYPALAATRAELRDLSAQQQALLELLDLRKTLLRQGYTGDSAVDVRQIRLLDTVAKVKLVHQLPCFHVLATALASPERRLRADAAAANPPVA</sequence>
<dbReference type="OrthoDB" id="245457at2759"/>
<organism evidence="1 2">
    <name type="scientific">Trypanosoma conorhini</name>
    <dbReference type="NCBI Taxonomy" id="83891"/>
    <lineage>
        <taxon>Eukaryota</taxon>
        <taxon>Discoba</taxon>
        <taxon>Euglenozoa</taxon>
        <taxon>Kinetoplastea</taxon>
        <taxon>Metakinetoplastina</taxon>
        <taxon>Trypanosomatida</taxon>
        <taxon>Trypanosomatidae</taxon>
        <taxon>Trypanosoma</taxon>
    </lineage>
</organism>
<keyword evidence="2" id="KW-1185">Reference proteome</keyword>
<evidence type="ECO:0000313" key="2">
    <source>
        <dbReference type="Proteomes" id="UP000284403"/>
    </source>
</evidence>
<accession>A0A422Q893</accession>
<proteinExistence type="predicted"/>
<dbReference type="RefSeq" id="XP_029231376.1">
    <property type="nucleotide sequence ID" value="XM_029368508.1"/>
</dbReference>
<dbReference type="Proteomes" id="UP000284403">
    <property type="component" value="Unassembled WGS sequence"/>
</dbReference>
<dbReference type="GeneID" id="40315181"/>